<dbReference type="AlphaFoldDB" id="A0A5C5YMF5"/>
<keyword evidence="2" id="KW-0732">Signal</keyword>
<organism evidence="3 4">
    <name type="scientific">Posidoniimonas polymericola</name>
    <dbReference type="NCBI Taxonomy" id="2528002"/>
    <lineage>
        <taxon>Bacteria</taxon>
        <taxon>Pseudomonadati</taxon>
        <taxon>Planctomycetota</taxon>
        <taxon>Planctomycetia</taxon>
        <taxon>Pirellulales</taxon>
        <taxon>Lacipirellulaceae</taxon>
        <taxon>Posidoniimonas</taxon>
    </lineage>
</organism>
<evidence type="ECO:0008006" key="5">
    <source>
        <dbReference type="Google" id="ProtNLM"/>
    </source>
</evidence>
<feature type="chain" id="PRO_5022808790" description="Porin" evidence="2">
    <location>
        <begin position="26"/>
        <end position="450"/>
    </location>
</feature>
<accession>A0A5C5YMF5</accession>
<proteinExistence type="predicted"/>
<dbReference type="Pfam" id="PF07642">
    <property type="entry name" value="BBP2"/>
    <property type="match status" value="1"/>
</dbReference>
<dbReference type="RefSeq" id="WP_231956460.1">
    <property type="nucleotide sequence ID" value="NZ_SJPO01000006.1"/>
</dbReference>
<name>A0A5C5YMF5_9BACT</name>
<dbReference type="EMBL" id="SJPO01000006">
    <property type="protein sequence ID" value="TWT76010.1"/>
    <property type="molecule type" value="Genomic_DNA"/>
</dbReference>
<keyword evidence="4" id="KW-1185">Reference proteome</keyword>
<feature type="region of interest" description="Disordered" evidence="1">
    <location>
        <begin position="39"/>
        <end position="75"/>
    </location>
</feature>
<protein>
    <recommendedName>
        <fullName evidence="5">Porin</fullName>
    </recommendedName>
</protein>
<feature type="signal peptide" evidence="2">
    <location>
        <begin position="1"/>
        <end position="25"/>
    </location>
</feature>
<dbReference type="Proteomes" id="UP000318478">
    <property type="component" value="Unassembled WGS sequence"/>
</dbReference>
<gene>
    <name evidence="3" type="ORF">Pla123a_27960</name>
</gene>
<sequence precursor="true">MPSFPPRQVALATGLIALTGVGASASDIAQPRSVRPSSFQYERYYSDETSPSDAVPAPTPAPPSNAAPITPVPVAPPSAAEPCDTCVPRSCSRRDSQPWSLGEAVCGCDPWMEIGGWTQLGYHSDYTPLSRPGAGNQGLSFNDMPHRLNLHQQWLYFERVADGSCGLDFGFRFDVMYGSDAQKTQAFGNPGAANRYFGSWDASLDHGEYGWAMPQLYGEVAFGDWSVIAGHFFTLVGYEVVTAPDNFFYSHSLTMFNSEPFAHTGVLATYSGLDGVTLYGGWTAGWDTGFDQANGGSNYLGGFSGDIGDDITVTYISTIGNFGARSSGGSGYSHSIVLDFTLTDSLNYVLQSDYVDYVDQSGAGLSDDQLGINQYVFYDLNDCVALGARLEWWKSDGVSYYEMTYGMNYRVNSNMILRPEIRHDWSPTSGAYADNSDHQTTFGIDWILTY</sequence>
<dbReference type="InterPro" id="IPR011486">
    <property type="entry name" value="BBP2"/>
</dbReference>
<comment type="caution">
    <text evidence="3">The sequence shown here is derived from an EMBL/GenBank/DDBJ whole genome shotgun (WGS) entry which is preliminary data.</text>
</comment>
<evidence type="ECO:0000256" key="1">
    <source>
        <dbReference type="SAM" id="MobiDB-lite"/>
    </source>
</evidence>
<evidence type="ECO:0000313" key="4">
    <source>
        <dbReference type="Proteomes" id="UP000318478"/>
    </source>
</evidence>
<reference evidence="3 4" key="1">
    <citation type="submission" date="2019-02" db="EMBL/GenBank/DDBJ databases">
        <title>Deep-cultivation of Planctomycetes and their phenomic and genomic characterization uncovers novel biology.</title>
        <authorList>
            <person name="Wiegand S."/>
            <person name="Jogler M."/>
            <person name="Boedeker C."/>
            <person name="Pinto D."/>
            <person name="Vollmers J."/>
            <person name="Rivas-Marin E."/>
            <person name="Kohn T."/>
            <person name="Peeters S.H."/>
            <person name="Heuer A."/>
            <person name="Rast P."/>
            <person name="Oberbeckmann S."/>
            <person name="Bunk B."/>
            <person name="Jeske O."/>
            <person name="Meyerdierks A."/>
            <person name="Storesund J.E."/>
            <person name="Kallscheuer N."/>
            <person name="Luecker S."/>
            <person name="Lage O.M."/>
            <person name="Pohl T."/>
            <person name="Merkel B.J."/>
            <person name="Hornburger P."/>
            <person name="Mueller R.-W."/>
            <person name="Bruemmer F."/>
            <person name="Labrenz M."/>
            <person name="Spormann A.M."/>
            <person name="Op Den Camp H."/>
            <person name="Overmann J."/>
            <person name="Amann R."/>
            <person name="Jetten M.S.M."/>
            <person name="Mascher T."/>
            <person name="Medema M.H."/>
            <person name="Devos D.P."/>
            <person name="Kaster A.-K."/>
            <person name="Ovreas L."/>
            <person name="Rohde M."/>
            <person name="Galperin M.Y."/>
            <person name="Jogler C."/>
        </authorList>
    </citation>
    <scope>NUCLEOTIDE SEQUENCE [LARGE SCALE GENOMIC DNA]</scope>
    <source>
        <strain evidence="3 4">Pla123a</strain>
    </source>
</reference>
<evidence type="ECO:0000313" key="3">
    <source>
        <dbReference type="EMBL" id="TWT76010.1"/>
    </source>
</evidence>
<feature type="compositionally biased region" description="Pro residues" evidence="1">
    <location>
        <begin position="57"/>
        <end position="75"/>
    </location>
</feature>
<evidence type="ECO:0000256" key="2">
    <source>
        <dbReference type="SAM" id="SignalP"/>
    </source>
</evidence>